<feature type="non-terminal residue" evidence="1">
    <location>
        <position position="34"/>
    </location>
</feature>
<evidence type="ECO:0000313" key="1">
    <source>
        <dbReference type="EMBL" id="GFC66845.1"/>
    </source>
</evidence>
<sequence length="34" mass="3614">MGPTPLSGQATNLSHAFTTKTFQDLACGAWNMDT</sequence>
<name>A0A699QCX8_TANCI</name>
<gene>
    <name evidence="1" type="ORF">Tci_838815</name>
</gene>
<accession>A0A699QCX8</accession>
<dbReference type="AlphaFoldDB" id="A0A699QCX8"/>
<proteinExistence type="predicted"/>
<protein>
    <submittedName>
        <fullName evidence="1">Uncharacterized protein</fullName>
    </submittedName>
</protein>
<organism evidence="1">
    <name type="scientific">Tanacetum cinerariifolium</name>
    <name type="common">Dalmatian daisy</name>
    <name type="synonym">Chrysanthemum cinerariifolium</name>
    <dbReference type="NCBI Taxonomy" id="118510"/>
    <lineage>
        <taxon>Eukaryota</taxon>
        <taxon>Viridiplantae</taxon>
        <taxon>Streptophyta</taxon>
        <taxon>Embryophyta</taxon>
        <taxon>Tracheophyta</taxon>
        <taxon>Spermatophyta</taxon>
        <taxon>Magnoliopsida</taxon>
        <taxon>eudicotyledons</taxon>
        <taxon>Gunneridae</taxon>
        <taxon>Pentapetalae</taxon>
        <taxon>asterids</taxon>
        <taxon>campanulids</taxon>
        <taxon>Asterales</taxon>
        <taxon>Asteraceae</taxon>
        <taxon>Asteroideae</taxon>
        <taxon>Anthemideae</taxon>
        <taxon>Anthemidinae</taxon>
        <taxon>Tanacetum</taxon>
    </lineage>
</organism>
<dbReference type="EMBL" id="BKCJ011012892">
    <property type="protein sequence ID" value="GFC66845.1"/>
    <property type="molecule type" value="Genomic_DNA"/>
</dbReference>
<reference evidence="1" key="1">
    <citation type="journal article" date="2019" name="Sci. Rep.">
        <title>Draft genome of Tanacetum cinerariifolium, the natural source of mosquito coil.</title>
        <authorList>
            <person name="Yamashiro T."/>
            <person name="Shiraishi A."/>
            <person name="Satake H."/>
            <person name="Nakayama K."/>
        </authorList>
    </citation>
    <scope>NUCLEOTIDE SEQUENCE</scope>
</reference>
<comment type="caution">
    <text evidence="1">The sequence shown here is derived from an EMBL/GenBank/DDBJ whole genome shotgun (WGS) entry which is preliminary data.</text>
</comment>